<reference evidence="1" key="1">
    <citation type="submission" date="2020-05" db="EMBL/GenBank/DDBJ databases">
        <title>Large-scale comparative analyses of tick genomes elucidate their genetic diversity and vector capacities.</title>
        <authorList>
            <person name="Jia N."/>
            <person name="Wang J."/>
            <person name="Shi W."/>
            <person name="Du L."/>
            <person name="Sun Y."/>
            <person name="Zhan W."/>
            <person name="Jiang J."/>
            <person name="Wang Q."/>
            <person name="Zhang B."/>
            <person name="Ji P."/>
            <person name="Sakyi L.B."/>
            <person name="Cui X."/>
            <person name="Yuan T."/>
            <person name="Jiang B."/>
            <person name="Yang W."/>
            <person name="Lam T.T.-Y."/>
            <person name="Chang Q."/>
            <person name="Ding S."/>
            <person name="Wang X."/>
            <person name="Zhu J."/>
            <person name="Ruan X."/>
            <person name="Zhao L."/>
            <person name="Wei J."/>
            <person name="Que T."/>
            <person name="Du C."/>
            <person name="Cheng J."/>
            <person name="Dai P."/>
            <person name="Han X."/>
            <person name="Huang E."/>
            <person name="Gao Y."/>
            <person name="Liu J."/>
            <person name="Shao H."/>
            <person name="Ye R."/>
            <person name="Li L."/>
            <person name="Wei W."/>
            <person name="Wang X."/>
            <person name="Wang C."/>
            <person name="Yang T."/>
            <person name="Huo Q."/>
            <person name="Li W."/>
            <person name="Guo W."/>
            <person name="Chen H."/>
            <person name="Zhou L."/>
            <person name="Ni X."/>
            <person name="Tian J."/>
            <person name="Zhou Y."/>
            <person name="Sheng Y."/>
            <person name="Liu T."/>
            <person name="Pan Y."/>
            <person name="Xia L."/>
            <person name="Li J."/>
            <person name="Zhao F."/>
            <person name="Cao W."/>
        </authorList>
    </citation>
    <scope>NUCLEOTIDE SEQUENCE</scope>
    <source>
        <strain evidence="1">Hyas-2018</strain>
    </source>
</reference>
<evidence type="ECO:0000313" key="2">
    <source>
        <dbReference type="Proteomes" id="UP000821845"/>
    </source>
</evidence>
<keyword evidence="2" id="KW-1185">Reference proteome</keyword>
<dbReference type="Proteomes" id="UP000821845">
    <property type="component" value="Chromosome 5"/>
</dbReference>
<accession>A0ACB7S4P2</accession>
<evidence type="ECO:0000313" key="1">
    <source>
        <dbReference type="EMBL" id="KAH6929465.1"/>
    </source>
</evidence>
<name>A0ACB7S4P2_HYAAI</name>
<proteinExistence type="predicted"/>
<comment type="caution">
    <text evidence="1">The sequence shown here is derived from an EMBL/GenBank/DDBJ whole genome shotgun (WGS) entry which is preliminary data.</text>
</comment>
<organism evidence="1 2">
    <name type="scientific">Hyalomma asiaticum</name>
    <name type="common">Tick</name>
    <dbReference type="NCBI Taxonomy" id="266040"/>
    <lineage>
        <taxon>Eukaryota</taxon>
        <taxon>Metazoa</taxon>
        <taxon>Ecdysozoa</taxon>
        <taxon>Arthropoda</taxon>
        <taxon>Chelicerata</taxon>
        <taxon>Arachnida</taxon>
        <taxon>Acari</taxon>
        <taxon>Parasitiformes</taxon>
        <taxon>Ixodida</taxon>
        <taxon>Ixodoidea</taxon>
        <taxon>Ixodidae</taxon>
        <taxon>Hyalomminae</taxon>
        <taxon>Hyalomma</taxon>
    </lineage>
</organism>
<sequence>MLVRCTMWRGRWRALLNHRAGAETPTTGTGAPVLSAHCLPPLADGGVYVAAATLAPLLPAPRRSVTSLPPPPFKLGRPGEDRKKLGARFESQPWADSRPGCSAGDTGQPSQDEVFKRAGCLKLSFSYSVVLIGCKWGVEGYENLLGTLAYTQAHAVAGNTRRNSFESCLSSGSAKVFTARLGLASALIPPYGAVVGIIVPDCRCGGAAVSWDAVPRLSTLAPISPGRAAAATEDASSKHQAKPEAASQGKGTTEETKVPGSPTKAKAEPPTPTSDAAKPTALDAAKEEALGVLESVKKSVGAAKEAFFEKTSKTETSPTKPTAEQAEPTKTPEAKTPEAKGGSFLTKLGITKSEEANQKAKEEATSRELSKPTAEIAQGQAEPSGEKAKIMAPTPPSVTGAGTVTAEAGKGTTVGGAETGKLKIQELASAGKVAAEDMKQKSQEACEAAKQATDAALHKAGELKDAAAKAASAEKEKVASLADQAQKSMAAAADAAEKKGEEAAQKAKAEAHTISQKSHEAASAAKAKAQELEESAVAAGKDAAAATAAKVEAAKKTSEEAVTSAADKVSSATEKAKEVLKSEAAKVEPVLKQASESAKEKAREAADTLKSGASAVLEASKSAAESAAKAVPELIKDATKEKTESPQQQDKQQEPLAASSPSERKSSEAVAEGKDQSESAGKNVKPSPPEEPRRSEAKPLDAAPKEHMVYTAILDVNAAAGGESALSAKTVAMKSDAKVGDGARELYFKPVEDALQETAESSPKAVSQEVLDSAKSEAELLVERVISSVVGASESLKHSADDSVHGEKDRFEKLKEKAQQEFALCQEKAQHLLSDVTTAVSTAASSVAAKSAEMYDATKSKAHDFSEQVTAKASDTAESLKHGMHTLQEQAMELPHLILHKSHDPSGGETTTDSSVSEVSHEQAPLLQADNQRETPRDRLSPSPKPEDIESAIVKIQAGVRGYLTRKNLQIRTQQDGETAHTTENSNQEEQVVASSGSEPSDTEAAATKIQAAFRGYMVRKELKPDNGPGSGALHKEELVESR</sequence>
<gene>
    <name evidence="1" type="ORF">HPB50_000282</name>
</gene>
<dbReference type="EMBL" id="CM023485">
    <property type="protein sequence ID" value="KAH6929465.1"/>
    <property type="molecule type" value="Genomic_DNA"/>
</dbReference>
<protein>
    <submittedName>
        <fullName evidence="1">Uncharacterized protein</fullName>
    </submittedName>
</protein>